<evidence type="ECO:0000256" key="1">
    <source>
        <dbReference type="SAM" id="MobiDB-lite"/>
    </source>
</evidence>
<dbReference type="SUPFAM" id="SSF53850">
    <property type="entry name" value="Periplasmic binding protein-like II"/>
    <property type="match status" value="1"/>
</dbReference>
<dbReference type="InterPro" id="IPR006311">
    <property type="entry name" value="TAT_signal"/>
</dbReference>
<dbReference type="PANTHER" id="PTHR43649">
    <property type="entry name" value="ARABINOSE-BINDING PROTEIN-RELATED"/>
    <property type="match status" value="1"/>
</dbReference>
<dbReference type="Pfam" id="PF01547">
    <property type="entry name" value="SBP_bac_1"/>
    <property type="match status" value="1"/>
</dbReference>
<reference evidence="2" key="1">
    <citation type="submission" date="2019-09" db="EMBL/GenBank/DDBJ databases">
        <title>Characterisation of the sponge microbiome using genome-centric metagenomics.</title>
        <authorList>
            <person name="Engelberts J.P."/>
            <person name="Robbins S.J."/>
            <person name="De Goeij J.M."/>
            <person name="Aranda M."/>
            <person name="Bell S.C."/>
            <person name="Webster N.S."/>
        </authorList>
    </citation>
    <scope>NUCLEOTIDE SEQUENCE</scope>
    <source>
        <strain evidence="2">SB0661_bin_32</strain>
    </source>
</reference>
<dbReference type="PROSITE" id="PS51318">
    <property type="entry name" value="TAT"/>
    <property type="match status" value="1"/>
</dbReference>
<gene>
    <name evidence="2" type="ORF">F4X14_13715</name>
</gene>
<proteinExistence type="predicted"/>
<dbReference type="PANTHER" id="PTHR43649:SF12">
    <property type="entry name" value="DIACETYLCHITOBIOSE BINDING PROTEIN DASA"/>
    <property type="match status" value="1"/>
</dbReference>
<sequence>MYPMPNLPPGLASRTSSSCRHASGHPSVQHQNFSPKLTPEEGTMTDAQRSRSRQVSRRKFLQGIGIGSTTLLLAACPAPAPAGGGASGSAAPAAEDIELDFFAWGDASDIPAWEELATTYGEQNPNVTVKPSISGTGVDYYTKLQTSFAGGVVPEIASFQGWEWQPFSDAGLLAPIDAYIERDNFNGPYPDGVDSIEFSTRRDGSRYLIPLQSGVMVMFYAKNAFDEAGVAYPTDDWTFDDFVSIAEQLTSTDGNSKMYGYQANGSYARDIHWIRATGVQEFDQLVDPRTAMFDQPEIIDILQLVAQDFMYDLGISPTPADLEGGTNTIDTGNAAMKYEGPWFFPRLNSPELREEGKQIEFDVVMMPQMADESRPHRGWAEGVCVPKSDLVDAAWDFVHYMGGEDGQKIYSTITGRIPNTSDLVENFWGPTIEERFGVSNAAAFSNAFLRSEVDVIGGVSRGQIWSEVAKPVGWDPMLANSATAADVIPAVNEGVQGLLDAHWAKQG</sequence>
<evidence type="ECO:0000313" key="2">
    <source>
        <dbReference type="EMBL" id="MYC96013.1"/>
    </source>
</evidence>
<dbReference type="AlphaFoldDB" id="A0A6B1D9A5"/>
<dbReference type="InterPro" id="IPR006059">
    <property type="entry name" value="SBP"/>
</dbReference>
<dbReference type="EMBL" id="VXMH01000071">
    <property type="protein sequence ID" value="MYC96013.1"/>
    <property type="molecule type" value="Genomic_DNA"/>
</dbReference>
<accession>A0A6B1D9A5</accession>
<dbReference type="Gene3D" id="3.40.190.10">
    <property type="entry name" value="Periplasmic binding protein-like II"/>
    <property type="match status" value="1"/>
</dbReference>
<dbReference type="InterPro" id="IPR050490">
    <property type="entry name" value="Bact_solute-bd_prot1"/>
</dbReference>
<comment type="caution">
    <text evidence="2">The sequence shown here is derived from an EMBL/GenBank/DDBJ whole genome shotgun (WGS) entry which is preliminary data.</text>
</comment>
<protein>
    <submittedName>
        <fullName evidence="2">Extracellular solute-binding protein</fullName>
    </submittedName>
</protein>
<name>A0A6B1D9A5_9CHLR</name>
<organism evidence="2">
    <name type="scientific">Caldilineaceae bacterium SB0661_bin_32</name>
    <dbReference type="NCBI Taxonomy" id="2605255"/>
    <lineage>
        <taxon>Bacteria</taxon>
        <taxon>Bacillati</taxon>
        <taxon>Chloroflexota</taxon>
        <taxon>Caldilineae</taxon>
        <taxon>Caldilineales</taxon>
        <taxon>Caldilineaceae</taxon>
    </lineage>
</organism>
<feature type="compositionally biased region" description="Polar residues" evidence="1">
    <location>
        <begin position="13"/>
        <end position="35"/>
    </location>
</feature>
<feature type="region of interest" description="Disordered" evidence="1">
    <location>
        <begin position="1"/>
        <end position="56"/>
    </location>
</feature>